<evidence type="ECO:0008006" key="3">
    <source>
        <dbReference type="Google" id="ProtNLM"/>
    </source>
</evidence>
<protein>
    <recommendedName>
        <fullName evidence="3">Response regulatory domain-containing protein</fullName>
    </recommendedName>
</protein>
<accession>A0A4P2VHD4</accession>
<name>A0A4P2VHD4_FLUSA</name>
<gene>
    <name evidence="1" type="ORF">JCM31447_07470</name>
</gene>
<keyword evidence="2" id="KW-1185">Reference proteome</keyword>
<proteinExistence type="predicted"/>
<dbReference type="SUPFAM" id="SSF52172">
    <property type="entry name" value="CheY-like"/>
    <property type="match status" value="1"/>
</dbReference>
<sequence>MKKILFFENSSSLQKALKILFSNSDVYLLHFAENREKFETCLKESIYDLIVSHIDQIFTDGKINIKKKNWTHENILLMYENGDDISQLQKDGYVNFIEKPFSGVDFKNKVNFLLAIDDIISTKEFTASSKDVEGYIKEKVDKWLIEVAPQYAKEVIREEILKLIN</sequence>
<evidence type="ECO:0000313" key="2">
    <source>
        <dbReference type="Proteomes" id="UP000291236"/>
    </source>
</evidence>
<dbReference type="AlphaFoldDB" id="A0A4P2VHD4"/>
<dbReference type="Proteomes" id="UP000291236">
    <property type="component" value="Chromosome"/>
</dbReference>
<reference evidence="1 2" key="1">
    <citation type="submission" date="2018-12" db="EMBL/GenBank/DDBJ databases">
        <title>Rubrispira sanarue gen. nov., sp., nov., a member of the order Silvanigrellales, isolated from a brackish lake in Hamamatsu Japan.</title>
        <authorList>
            <person name="Maejima Y."/>
            <person name="Iino T."/>
            <person name="Muraguchi Y."/>
            <person name="Fukuda K."/>
            <person name="Nojiri H."/>
            <person name="Ohkuma M."/>
            <person name="Moriuchi R."/>
            <person name="Dohra H."/>
            <person name="Kimbara K."/>
            <person name="Shintani M."/>
        </authorList>
    </citation>
    <scope>NUCLEOTIDE SEQUENCE [LARGE SCALE GENOMIC DNA]</scope>
    <source>
        <strain evidence="1 2">RF1110005</strain>
    </source>
</reference>
<dbReference type="InterPro" id="IPR011006">
    <property type="entry name" value="CheY-like_superfamily"/>
</dbReference>
<dbReference type="KEGG" id="sbf:JCM31447_07470"/>
<dbReference type="OrthoDB" id="5296104at2"/>
<dbReference type="EMBL" id="AP019368">
    <property type="protein sequence ID" value="BBH52306.1"/>
    <property type="molecule type" value="Genomic_DNA"/>
</dbReference>
<dbReference type="RefSeq" id="WP_130606680.1">
    <property type="nucleotide sequence ID" value="NZ_AP019368.1"/>
</dbReference>
<evidence type="ECO:0000313" key="1">
    <source>
        <dbReference type="EMBL" id="BBH52306.1"/>
    </source>
</evidence>
<organism evidence="1 2">
    <name type="scientific">Fluviispira sanaruensis</name>
    <dbReference type="NCBI Taxonomy" id="2493639"/>
    <lineage>
        <taxon>Bacteria</taxon>
        <taxon>Pseudomonadati</taxon>
        <taxon>Bdellovibrionota</taxon>
        <taxon>Oligoflexia</taxon>
        <taxon>Silvanigrellales</taxon>
        <taxon>Silvanigrellaceae</taxon>
        <taxon>Fluviispira</taxon>
    </lineage>
</organism>